<feature type="region of interest" description="Disordered" evidence="1">
    <location>
        <begin position="193"/>
        <end position="246"/>
    </location>
</feature>
<dbReference type="SUPFAM" id="SSF53474">
    <property type="entry name" value="alpha/beta-Hydrolases"/>
    <property type="match status" value="2"/>
</dbReference>
<reference evidence="3 4" key="1">
    <citation type="submission" date="2023-09" db="EMBL/GenBank/DDBJ databases">
        <title>The genome sequence of Streptomyces anthocyanicus.</title>
        <authorList>
            <person name="Mo P."/>
        </authorList>
    </citation>
    <scope>NUCLEOTIDE SEQUENCE [LARGE SCALE GENOMIC DNA]</scope>
    <source>
        <strain evidence="3 4">JCM 4387</strain>
    </source>
</reference>
<evidence type="ECO:0000259" key="2">
    <source>
        <dbReference type="Pfam" id="PF00135"/>
    </source>
</evidence>
<feature type="region of interest" description="Disordered" evidence="1">
    <location>
        <begin position="1"/>
        <end position="47"/>
    </location>
</feature>
<dbReference type="InterPro" id="IPR002018">
    <property type="entry name" value="CarbesteraseB"/>
</dbReference>
<dbReference type="Pfam" id="PF00135">
    <property type="entry name" value="COesterase"/>
    <property type="match status" value="1"/>
</dbReference>
<dbReference type="PANTHER" id="PTHR11559">
    <property type="entry name" value="CARBOXYLESTERASE"/>
    <property type="match status" value="1"/>
</dbReference>
<feature type="compositionally biased region" description="Polar residues" evidence="1">
    <location>
        <begin position="232"/>
        <end position="246"/>
    </location>
</feature>
<keyword evidence="4" id="KW-1185">Reference proteome</keyword>
<sequence length="246" mass="25841">MLGPEPTGPARASMALVRHSSRPSNGDPRPAGRDFPQAGPGPPHRQQERILRTSGRQAHAMADALLTDTTAGTVRGCALSGGGRLFAGIPFAAPPVGELRFRPPLARAQAGAGGRAYHYLFVDEPCGPAMGAFHGADLLHVFDKLSLVGADTPEHLAARDTLVGAWAAFAATGDPGWPPYAPEAEGNSRAIGGSPADADCMITEPPADDVTARHYENRRRSRKTTWAPPSPSVSDTARWTSTSPTR</sequence>
<evidence type="ECO:0000313" key="3">
    <source>
        <dbReference type="EMBL" id="WND19386.1"/>
    </source>
</evidence>
<dbReference type="InterPro" id="IPR050309">
    <property type="entry name" value="Type-B_Carboxylest/Lipase"/>
</dbReference>
<name>A0ABY9UGM0_STRVL</name>
<accession>A0ABY9UGM0</accession>
<gene>
    <name evidence="3" type="ORF">RI060_19410</name>
</gene>
<protein>
    <submittedName>
        <fullName evidence="3">Carboxylesterase family protein</fullName>
    </submittedName>
</protein>
<dbReference type="InterPro" id="IPR029058">
    <property type="entry name" value="AB_hydrolase_fold"/>
</dbReference>
<proteinExistence type="predicted"/>
<dbReference type="Proteomes" id="UP001249394">
    <property type="component" value="Chromosome"/>
</dbReference>
<evidence type="ECO:0000313" key="4">
    <source>
        <dbReference type="Proteomes" id="UP001249394"/>
    </source>
</evidence>
<feature type="domain" description="Carboxylesterase type B" evidence="2">
    <location>
        <begin position="68"/>
        <end position="106"/>
    </location>
</feature>
<organism evidence="3 4">
    <name type="scientific">Streptomyces violaceus</name>
    <name type="common">Streptomyces venezuelae</name>
    <dbReference type="NCBI Taxonomy" id="1936"/>
    <lineage>
        <taxon>Bacteria</taxon>
        <taxon>Bacillati</taxon>
        <taxon>Actinomycetota</taxon>
        <taxon>Actinomycetes</taxon>
        <taxon>Kitasatosporales</taxon>
        <taxon>Streptomycetaceae</taxon>
        <taxon>Streptomyces</taxon>
    </lineage>
</organism>
<dbReference type="EMBL" id="CP134213">
    <property type="protein sequence ID" value="WND19386.1"/>
    <property type="molecule type" value="Genomic_DNA"/>
</dbReference>
<dbReference type="Gene3D" id="3.40.50.1820">
    <property type="entry name" value="alpha/beta hydrolase"/>
    <property type="match status" value="2"/>
</dbReference>
<evidence type="ECO:0000256" key="1">
    <source>
        <dbReference type="SAM" id="MobiDB-lite"/>
    </source>
</evidence>